<accession>A0ABP8WJ64</accession>
<evidence type="ECO:0000313" key="2">
    <source>
        <dbReference type="EMBL" id="GAA4690647.1"/>
    </source>
</evidence>
<dbReference type="Pfam" id="PF12028">
    <property type="entry name" value="DUF3515"/>
    <property type="match status" value="1"/>
</dbReference>
<evidence type="ECO:0008006" key="4">
    <source>
        <dbReference type="Google" id="ProtNLM"/>
    </source>
</evidence>
<proteinExistence type="predicted"/>
<dbReference type="EMBL" id="BAABKM010000001">
    <property type="protein sequence ID" value="GAA4690647.1"/>
    <property type="molecule type" value="Genomic_DNA"/>
</dbReference>
<name>A0ABP8WJ64_9ACTN</name>
<reference evidence="3" key="1">
    <citation type="journal article" date="2019" name="Int. J. Syst. Evol. Microbiol.">
        <title>The Global Catalogue of Microorganisms (GCM) 10K type strain sequencing project: providing services to taxonomists for standard genome sequencing and annotation.</title>
        <authorList>
            <consortium name="The Broad Institute Genomics Platform"/>
            <consortium name="The Broad Institute Genome Sequencing Center for Infectious Disease"/>
            <person name="Wu L."/>
            <person name="Ma J."/>
        </authorList>
    </citation>
    <scope>NUCLEOTIDE SEQUENCE [LARGE SCALE GENOMIC DNA]</scope>
    <source>
        <strain evidence="3">JCM 18531</strain>
    </source>
</reference>
<feature type="region of interest" description="Disordered" evidence="1">
    <location>
        <begin position="1"/>
        <end position="21"/>
    </location>
</feature>
<dbReference type="InterPro" id="IPR021903">
    <property type="entry name" value="DUF3515"/>
</dbReference>
<gene>
    <name evidence="2" type="ORF">GCM10023349_01480</name>
</gene>
<keyword evidence="3" id="KW-1185">Reference proteome</keyword>
<evidence type="ECO:0000256" key="1">
    <source>
        <dbReference type="SAM" id="MobiDB-lite"/>
    </source>
</evidence>
<sequence>MLLAGCSTGQSVELAGPPPSAEDAQACRDLVADLPDTLAGLQRREVTGDTAYAAAWGDPAIVLVCGAADPAGRTDASTCVQVGRTGWYVPDSVLATTVDGDQTADVPTTELNFSPRVALLIPGRYRPEGFSDSIATIGPLVQRHFTKVGRCL</sequence>
<organism evidence="2 3">
    <name type="scientific">Nocardioides conyzicola</name>
    <dbReference type="NCBI Taxonomy" id="1651781"/>
    <lineage>
        <taxon>Bacteria</taxon>
        <taxon>Bacillati</taxon>
        <taxon>Actinomycetota</taxon>
        <taxon>Actinomycetes</taxon>
        <taxon>Propionibacteriales</taxon>
        <taxon>Nocardioidaceae</taxon>
        <taxon>Nocardioides</taxon>
    </lineage>
</organism>
<protein>
    <recommendedName>
        <fullName evidence="4">DUF3515 domain-containing protein</fullName>
    </recommendedName>
</protein>
<comment type="caution">
    <text evidence="2">The sequence shown here is derived from an EMBL/GenBank/DDBJ whole genome shotgun (WGS) entry which is preliminary data.</text>
</comment>
<dbReference type="Proteomes" id="UP001499974">
    <property type="component" value="Unassembled WGS sequence"/>
</dbReference>
<evidence type="ECO:0000313" key="3">
    <source>
        <dbReference type="Proteomes" id="UP001499974"/>
    </source>
</evidence>